<organism evidence="2">
    <name type="scientific">Gibberella zeae</name>
    <name type="common">Wheat head blight fungus</name>
    <name type="synonym">Fusarium graminearum</name>
    <dbReference type="NCBI Taxonomy" id="5518"/>
    <lineage>
        <taxon>Eukaryota</taxon>
        <taxon>Fungi</taxon>
        <taxon>Dikarya</taxon>
        <taxon>Ascomycota</taxon>
        <taxon>Pezizomycotina</taxon>
        <taxon>Sordariomycetes</taxon>
        <taxon>Hypocreomycetidae</taxon>
        <taxon>Hypocreales</taxon>
        <taxon>Nectriaceae</taxon>
        <taxon>Fusarium</taxon>
    </lineage>
</organism>
<dbReference type="Pfam" id="PF11937">
    <property type="entry name" value="DUF3455"/>
    <property type="match status" value="1"/>
</dbReference>
<dbReference type="InterPro" id="IPR021851">
    <property type="entry name" value="DUF3455"/>
</dbReference>
<dbReference type="PANTHER" id="PTHR35567:SF3">
    <property type="entry name" value="MALATE DEHYDROGENASE"/>
    <property type="match status" value="1"/>
</dbReference>
<dbReference type="EMBL" id="CAJPIJ010000179">
    <property type="protein sequence ID" value="CAG2003956.1"/>
    <property type="molecule type" value="Genomic_DNA"/>
</dbReference>
<evidence type="ECO:0000313" key="1">
    <source>
        <dbReference type="EMBL" id="CAG2003956.1"/>
    </source>
</evidence>
<accession>A0A4E9EIY5</accession>
<dbReference type="AlphaFoldDB" id="A0A4E9EIY5"/>
<protein>
    <submittedName>
        <fullName evidence="2">Uncharacterized protein</fullName>
    </submittedName>
</protein>
<dbReference type="Proteomes" id="UP000746612">
    <property type="component" value="Unassembled WGS sequence"/>
</dbReference>
<reference evidence="2" key="1">
    <citation type="submission" date="2019-04" db="EMBL/GenBank/DDBJ databases">
        <authorList>
            <person name="Melise S."/>
            <person name="Noan J."/>
            <person name="Okalmin O."/>
        </authorList>
    </citation>
    <scope>NUCLEOTIDE SEQUENCE</scope>
    <source>
        <strain evidence="2">FN9</strain>
    </source>
</reference>
<dbReference type="PANTHER" id="PTHR35567">
    <property type="entry name" value="MALATE DEHYDROGENASE (AFU_ORTHOLOGUE AFUA_2G13800)"/>
    <property type="match status" value="1"/>
</dbReference>
<name>A0A4E9EIY5_GIBZA</name>
<dbReference type="EMBL" id="CAAKMV010000160">
    <property type="protein sequence ID" value="VIO62221.1"/>
    <property type="molecule type" value="Genomic_DNA"/>
</dbReference>
<gene>
    <name evidence="2" type="ORF">FUG_LOCUS471395</name>
    <name evidence="1" type="ORF">MDCFG202_LOCUS495251</name>
</gene>
<proteinExistence type="predicted"/>
<reference evidence="1" key="2">
    <citation type="submission" date="2021-03" db="EMBL/GenBank/DDBJ databases">
        <authorList>
            <person name="Alouane T."/>
            <person name="Langin T."/>
            <person name="Bonhomme L."/>
        </authorList>
    </citation>
    <scope>NUCLEOTIDE SEQUENCE</scope>
    <source>
        <strain evidence="1">MDC_Fg202</strain>
    </source>
</reference>
<sequence length="199" mass="20684">MLSVSLIQLTAFELPTPPRIVTLKHIPLGFGIQNYSCTDVGAIPVPIGALAVLYDATNLYPGQDRSSLTPGEWVSLPSDVLNTGKVPLNRNENGGASLTNPFPKKQSLKSIPYLGHHFFNGAGTPIFDLDKANQLLMAKKINAVKAPASAPAGPEGSGAVDWLYLGDAGGSQGVSIAYRVLTAGGVSHGCKAKGTDSTS</sequence>
<evidence type="ECO:0000313" key="2">
    <source>
        <dbReference type="EMBL" id="VIO62221.1"/>
    </source>
</evidence>